<dbReference type="Pfam" id="PF12802">
    <property type="entry name" value="MarR_2"/>
    <property type="match status" value="1"/>
</dbReference>
<comment type="caution">
    <text evidence="2">The sequence shown here is derived from an EMBL/GenBank/DDBJ whole genome shotgun (WGS) entry which is preliminary data.</text>
</comment>
<dbReference type="PRINTS" id="PR00598">
    <property type="entry name" value="HTHMARR"/>
</dbReference>
<dbReference type="Proteomes" id="UP000575068">
    <property type="component" value="Unassembled WGS sequence"/>
</dbReference>
<dbReference type="GO" id="GO:0003677">
    <property type="term" value="F:DNA binding"/>
    <property type="evidence" value="ECO:0007669"/>
    <property type="project" value="UniProtKB-KW"/>
</dbReference>
<dbReference type="PANTHER" id="PTHR33164:SF57">
    <property type="entry name" value="MARR-FAMILY TRANSCRIPTIONAL REGULATOR"/>
    <property type="match status" value="1"/>
</dbReference>
<sequence>MASPSGIEAVSAEEPRDGVTNTRFLDGLVGYWLRRASNVVSADFASTVQEGSGLRSVLVSILSVVDANPGISQTQLGRSLNIQRANMVPLLSGLIDDGLLRREASAEDKRVLDLYITPAGETKLKEATAMIMAHEKRLLASFTAKERQTLIDLLAKITRAEAQ</sequence>
<dbReference type="PANTHER" id="PTHR33164">
    <property type="entry name" value="TRANSCRIPTIONAL REGULATOR, MARR FAMILY"/>
    <property type="match status" value="1"/>
</dbReference>
<feature type="domain" description="HTH marR-type" evidence="1">
    <location>
        <begin position="26"/>
        <end position="159"/>
    </location>
</feature>
<dbReference type="InterPro" id="IPR000835">
    <property type="entry name" value="HTH_MarR-typ"/>
</dbReference>
<dbReference type="PROSITE" id="PS50995">
    <property type="entry name" value="HTH_MARR_2"/>
    <property type="match status" value="1"/>
</dbReference>
<dbReference type="RefSeq" id="WP_184474821.1">
    <property type="nucleotide sequence ID" value="NZ_JACHOV010000004.1"/>
</dbReference>
<name>A0A840HTR7_9SPHN</name>
<accession>A0A840HTR7</accession>
<dbReference type="InterPro" id="IPR036390">
    <property type="entry name" value="WH_DNA-bd_sf"/>
</dbReference>
<gene>
    <name evidence="2" type="ORF">HNQ99_001303</name>
</gene>
<evidence type="ECO:0000259" key="1">
    <source>
        <dbReference type="PROSITE" id="PS50995"/>
    </source>
</evidence>
<dbReference type="AlphaFoldDB" id="A0A840HTR7"/>
<protein>
    <submittedName>
        <fullName evidence="2">DNA-binding MarR family transcriptional regulator</fullName>
    </submittedName>
</protein>
<dbReference type="GO" id="GO:0003700">
    <property type="term" value="F:DNA-binding transcription factor activity"/>
    <property type="evidence" value="ECO:0007669"/>
    <property type="project" value="InterPro"/>
</dbReference>
<dbReference type="SMART" id="SM00347">
    <property type="entry name" value="HTH_MARR"/>
    <property type="match status" value="1"/>
</dbReference>
<evidence type="ECO:0000313" key="3">
    <source>
        <dbReference type="Proteomes" id="UP000575068"/>
    </source>
</evidence>
<reference evidence="2 3" key="1">
    <citation type="submission" date="2020-08" db="EMBL/GenBank/DDBJ databases">
        <title>Genomic Encyclopedia of Type Strains, Phase IV (KMG-IV): sequencing the most valuable type-strain genomes for metagenomic binning, comparative biology and taxonomic classification.</title>
        <authorList>
            <person name="Goeker M."/>
        </authorList>
    </citation>
    <scope>NUCLEOTIDE SEQUENCE [LARGE SCALE GENOMIC DNA]</scope>
    <source>
        <strain evidence="2 3">DSM 7465</strain>
    </source>
</reference>
<organism evidence="2 3">
    <name type="scientific">Rhizorhapis suberifaciens</name>
    <name type="common">corky root of lettuce</name>
    <dbReference type="NCBI Taxonomy" id="13656"/>
    <lineage>
        <taxon>Bacteria</taxon>
        <taxon>Pseudomonadati</taxon>
        <taxon>Pseudomonadota</taxon>
        <taxon>Alphaproteobacteria</taxon>
        <taxon>Sphingomonadales</taxon>
        <taxon>Sphingomonadaceae</taxon>
        <taxon>Rhizorhapis</taxon>
    </lineage>
</organism>
<keyword evidence="2" id="KW-0238">DNA-binding</keyword>
<dbReference type="EMBL" id="JACHOV010000004">
    <property type="protein sequence ID" value="MBB4640999.1"/>
    <property type="molecule type" value="Genomic_DNA"/>
</dbReference>
<proteinExistence type="predicted"/>
<dbReference type="InterPro" id="IPR036388">
    <property type="entry name" value="WH-like_DNA-bd_sf"/>
</dbReference>
<keyword evidence="3" id="KW-1185">Reference proteome</keyword>
<dbReference type="InterPro" id="IPR039422">
    <property type="entry name" value="MarR/SlyA-like"/>
</dbReference>
<dbReference type="Gene3D" id="1.10.10.10">
    <property type="entry name" value="Winged helix-like DNA-binding domain superfamily/Winged helix DNA-binding domain"/>
    <property type="match status" value="1"/>
</dbReference>
<dbReference type="SUPFAM" id="SSF46785">
    <property type="entry name" value="Winged helix' DNA-binding domain"/>
    <property type="match status" value="1"/>
</dbReference>
<evidence type="ECO:0000313" key="2">
    <source>
        <dbReference type="EMBL" id="MBB4640999.1"/>
    </source>
</evidence>
<dbReference type="GO" id="GO:0006950">
    <property type="term" value="P:response to stress"/>
    <property type="evidence" value="ECO:0007669"/>
    <property type="project" value="TreeGrafter"/>
</dbReference>